<keyword evidence="2" id="KW-0472">Membrane</keyword>
<feature type="transmembrane region" description="Helical" evidence="2">
    <location>
        <begin position="347"/>
        <end position="366"/>
    </location>
</feature>
<proteinExistence type="predicted"/>
<feature type="transmembrane region" description="Helical" evidence="2">
    <location>
        <begin position="322"/>
        <end position="341"/>
    </location>
</feature>
<feature type="transmembrane region" description="Helical" evidence="2">
    <location>
        <begin position="254"/>
        <end position="273"/>
    </location>
</feature>
<organism evidence="4 5">
    <name type="scientific">Streptomyces antibioticus</name>
    <dbReference type="NCBI Taxonomy" id="1890"/>
    <lineage>
        <taxon>Bacteria</taxon>
        <taxon>Bacillati</taxon>
        <taxon>Actinomycetota</taxon>
        <taxon>Actinomycetes</taxon>
        <taxon>Kitasatosporales</taxon>
        <taxon>Streptomycetaceae</taxon>
        <taxon>Streptomyces</taxon>
    </lineage>
</organism>
<feature type="transmembrane region" description="Helical" evidence="2">
    <location>
        <begin position="106"/>
        <end position="139"/>
    </location>
</feature>
<evidence type="ECO:0000259" key="3">
    <source>
        <dbReference type="Pfam" id="PF04235"/>
    </source>
</evidence>
<dbReference type="RefSeq" id="WP_051780673.1">
    <property type="nucleotide sequence ID" value="NZ_CM007717.1"/>
</dbReference>
<feature type="transmembrane region" description="Helical" evidence="2">
    <location>
        <begin position="29"/>
        <end position="49"/>
    </location>
</feature>
<evidence type="ECO:0000256" key="1">
    <source>
        <dbReference type="SAM" id="MobiDB-lite"/>
    </source>
</evidence>
<dbReference type="PANTHER" id="PTHR30590:SF2">
    <property type="entry name" value="INNER MEMBRANE PROTEIN"/>
    <property type="match status" value="1"/>
</dbReference>
<keyword evidence="2" id="KW-0812">Transmembrane</keyword>
<dbReference type="InterPro" id="IPR052529">
    <property type="entry name" value="Bact_Transport_Assoc"/>
</dbReference>
<dbReference type="GeneID" id="93955954"/>
<reference evidence="4 5" key="1">
    <citation type="submission" date="2015-07" db="EMBL/GenBank/DDBJ databases">
        <title>Draft Genome Sequence of Streptomyces antibioticus, IMRU 3720 reveals insights in the evolution of actinomycin biosynthetic gene clusters in Streptomyces.</title>
        <authorList>
            <person name="Crnovcic I."/>
            <person name="Ruckert C."/>
            <person name="Kalinowksi J."/>
            <person name="Keller U."/>
        </authorList>
    </citation>
    <scope>NUCLEOTIDE SEQUENCE [LARGE SCALE GENOMIC DNA]</scope>
    <source>
        <strain evidence="4 5">DSM 41481</strain>
    </source>
</reference>
<feature type="transmembrane region" description="Helical" evidence="2">
    <location>
        <begin position="215"/>
        <end position="233"/>
    </location>
</feature>
<accession>A0ABX3LE13</accession>
<feature type="domain" description="DUF418" evidence="3">
    <location>
        <begin position="235"/>
        <end position="389"/>
    </location>
</feature>
<evidence type="ECO:0000313" key="4">
    <source>
        <dbReference type="EMBL" id="OOQ49027.1"/>
    </source>
</evidence>
<dbReference type="InterPro" id="IPR007349">
    <property type="entry name" value="DUF418"/>
</dbReference>
<dbReference type="Pfam" id="PF04235">
    <property type="entry name" value="DUF418"/>
    <property type="match status" value="1"/>
</dbReference>
<dbReference type="EMBL" id="LHQL01000011">
    <property type="protein sequence ID" value="OOQ49027.1"/>
    <property type="molecule type" value="Genomic_DNA"/>
</dbReference>
<dbReference type="Proteomes" id="UP000190306">
    <property type="component" value="Chromosome"/>
</dbReference>
<dbReference type="PANTHER" id="PTHR30590">
    <property type="entry name" value="INNER MEMBRANE PROTEIN"/>
    <property type="match status" value="1"/>
</dbReference>
<sequence length="412" mass="42972">MKPDEDEDKDGDEAEGAGRVRELDVLRGFALFGILLVNAQLMAGPWTSFGGGPGASVLDRTAAWAVTATTTVYQLFSFVFGYSFALQADAARRSGAPFATHHLRRAAGLFALGLAHAVLLFPGDILMTYAVLALVLYGLRGLSPRAALRLAVCLVAVLAALLLGYGLLTVALTDPVTPAEYAPEAARLTAAYRGGAASVIGAHLRELPSALGANLMYAPDMLAAFLAGLAAAGTRLLERRGQDPVWLRRTLLRWLPAGLAGGVVTACCANGPLDSRWFLVGHAVSLLTAPALTASYACGLLLLTGARPAAARVLAASGRMALTHYLTQSLVLAWVFTGYGLGLHDRVGTAAVLAGCVLLYAVQLACGYRLMNRTRYGPAEVVLRTVTLGRPPGRGPACAASRPASGGVRPVR</sequence>
<comment type="caution">
    <text evidence="4">The sequence shown here is derived from an EMBL/GenBank/DDBJ whole genome shotgun (WGS) entry which is preliminary data.</text>
</comment>
<feature type="transmembrane region" description="Helical" evidence="2">
    <location>
        <begin position="61"/>
        <end position="86"/>
    </location>
</feature>
<feature type="region of interest" description="Disordered" evidence="1">
    <location>
        <begin position="393"/>
        <end position="412"/>
    </location>
</feature>
<protein>
    <recommendedName>
        <fullName evidence="3">DUF418 domain-containing protein</fullName>
    </recommendedName>
</protein>
<gene>
    <name evidence="4" type="ORF">AFM16_22340</name>
</gene>
<keyword evidence="2" id="KW-1133">Transmembrane helix</keyword>
<feature type="transmembrane region" description="Helical" evidence="2">
    <location>
        <begin position="146"/>
        <end position="168"/>
    </location>
</feature>
<evidence type="ECO:0000256" key="2">
    <source>
        <dbReference type="SAM" id="Phobius"/>
    </source>
</evidence>
<keyword evidence="5" id="KW-1185">Reference proteome</keyword>
<evidence type="ECO:0000313" key="5">
    <source>
        <dbReference type="Proteomes" id="UP000190306"/>
    </source>
</evidence>
<feature type="transmembrane region" description="Helical" evidence="2">
    <location>
        <begin position="279"/>
        <end position="302"/>
    </location>
</feature>
<name>A0ABX3LE13_STRAT</name>